<feature type="binding site" evidence="5">
    <location>
        <position position="158"/>
    </location>
    <ligand>
        <name>Mg(2+)</name>
        <dbReference type="ChEBI" id="CHEBI:18420"/>
    </ligand>
</feature>
<dbReference type="OrthoDB" id="9786940at2"/>
<reference evidence="8" key="1">
    <citation type="submission" date="2009-11" db="EMBL/GenBank/DDBJ databases">
        <title>The complete chromosome 1 of Sphaerobacter thermophilus DSM 20745.</title>
        <authorList>
            <person name="Lucas S."/>
            <person name="Copeland A."/>
            <person name="Lapidus A."/>
            <person name="Glavina del Rio T."/>
            <person name="Dalin E."/>
            <person name="Tice H."/>
            <person name="Bruce D."/>
            <person name="Goodwin L."/>
            <person name="Pitluck S."/>
            <person name="Kyrpides N."/>
            <person name="Mavromatis K."/>
            <person name="Ivanova N."/>
            <person name="Mikhailova N."/>
            <person name="LaButti K.M."/>
            <person name="Clum A."/>
            <person name="Sun H.I."/>
            <person name="Brettin T."/>
            <person name="Detter J.C."/>
            <person name="Han C."/>
            <person name="Larimer F."/>
            <person name="Land M."/>
            <person name="Hauser L."/>
            <person name="Markowitz V."/>
            <person name="Cheng J.F."/>
            <person name="Hugenholtz P."/>
            <person name="Woyke T."/>
            <person name="Wu D."/>
            <person name="Steenblock K."/>
            <person name="Schneider S."/>
            <person name="Pukall R."/>
            <person name="Goeker M."/>
            <person name="Klenk H.P."/>
            <person name="Eisen J.A."/>
        </authorList>
    </citation>
    <scope>NUCLEOTIDE SEQUENCE [LARGE SCALE GENOMIC DNA]</scope>
    <source>
        <strain evidence="8">ATCC 49802 / DSM 20745 / S 6022</strain>
    </source>
</reference>
<evidence type="ECO:0000256" key="5">
    <source>
        <dbReference type="PIRSR" id="PIRSR015582-2"/>
    </source>
</evidence>
<comment type="cofactor">
    <cofactor evidence="1">
        <name>Mg(2+)</name>
        <dbReference type="ChEBI" id="CHEBI:18420"/>
    </cofactor>
</comment>
<dbReference type="InterPro" id="IPR005000">
    <property type="entry name" value="Aldolase/citrate-lyase_domain"/>
</dbReference>
<name>D1C5U2_SPHTD</name>
<dbReference type="InterPro" id="IPR015813">
    <property type="entry name" value="Pyrv/PenolPyrv_kinase-like_dom"/>
</dbReference>
<dbReference type="eggNOG" id="COG2301">
    <property type="taxonomic scope" value="Bacteria"/>
</dbReference>
<dbReference type="FunFam" id="3.20.20.60:FF:000013">
    <property type="entry name" value="Citrate lyase beta subunit"/>
    <property type="match status" value="1"/>
</dbReference>
<dbReference type="PANTHER" id="PTHR32308">
    <property type="entry name" value="LYASE BETA SUBUNIT, PUTATIVE (AFU_ORTHOLOGUE AFUA_4G13030)-RELATED"/>
    <property type="match status" value="1"/>
</dbReference>
<evidence type="ECO:0000256" key="1">
    <source>
        <dbReference type="ARBA" id="ARBA00001946"/>
    </source>
</evidence>
<dbReference type="Proteomes" id="UP000002027">
    <property type="component" value="Chromosome 1"/>
</dbReference>
<dbReference type="Pfam" id="PF03328">
    <property type="entry name" value="HpcH_HpaI"/>
    <property type="match status" value="1"/>
</dbReference>
<evidence type="ECO:0000313" key="8">
    <source>
        <dbReference type="Proteomes" id="UP000002027"/>
    </source>
</evidence>
<dbReference type="KEGG" id="sti:Sthe_2064"/>
<gene>
    <name evidence="7" type="ordered locus">Sthe_2064</name>
</gene>
<protein>
    <submittedName>
        <fullName evidence="7">Citryl-CoA lyase</fullName>
        <ecNumber evidence="7">4.1.3.34</ecNumber>
    </submittedName>
</protein>
<sequence length="304" mass="33322">MAVQRSVLAVPGNNWRMIEKAIASDADVIFLDLEDAVAPDAKAAGRETVIRALTELDWGRKPRVFRINALDTPFCYRDVIEVVEAAGDRLNRIIVPKVNRPEDVAFVDTLLTQIEANRGLDRMIGLEVQIETAEGVLNCADIAAASPRITALIYGPGDYSASVRMPSTAIGTLDEWDAAYPGHRYQYVMHHLLVAARAAGVLVIDGPYADFRDPDGCRRSAMLSRAMGYDGKWCIHPSQIPIVNEVFSPTPDEIAWARRVVEEYDAATREGRGAIAIDGRMIDAASIRMAQTTLDLARAAGMLE</sequence>
<feature type="binding site" evidence="4">
    <location>
        <position position="66"/>
    </location>
    <ligand>
        <name>substrate</name>
    </ligand>
</feature>
<keyword evidence="8" id="KW-1185">Reference proteome</keyword>
<dbReference type="PANTHER" id="PTHR32308:SF10">
    <property type="entry name" value="CITRATE LYASE SUBUNIT BETA"/>
    <property type="match status" value="1"/>
</dbReference>
<dbReference type="InterPro" id="IPR011206">
    <property type="entry name" value="Citrate_lyase_beta/mcl1/mcl2"/>
</dbReference>
<feature type="binding site" evidence="4">
    <location>
        <position position="131"/>
    </location>
    <ligand>
        <name>substrate</name>
    </ligand>
</feature>
<dbReference type="AlphaFoldDB" id="D1C5U2"/>
<dbReference type="HOGENOM" id="CLU_044864_0_1_0"/>
<evidence type="ECO:0000259" key="6">
    <source>
        <dbReference type="Pfam" id="PF03328"/>
    </source>
</evidence>
<organism evidence="7 8">
    <name type="scientific">Sphaerobacter thermophilus (strain ATCC 49802 / DSM 20745 / KCCM 41009 / NCIMB 13125 / S 6022)</name>
    <dbReference type="NCBI Taxonomy" id="479434"/>
    <lineage>
        <taxon>Bacteria</taxon>
        <taxon>Pseudomonadati</taxon>
        <taxon>Thermomicrobiota</taxon>
        <taxon>Thermomicrobia</taxon>
        <taxon>Sphaerobacterales</taxon>
        <taxon>Sphaerobacterineae</taxon>
        <taxon>Sphaerobacteraceae</taxon>
        <taxon>Sphaerobacter</taxon>
    </lineage>
</organism>
<evidence type="ECO:0000256" key="4">
    <source>
        <dbReference type="PIRSR" id="PIRSR015582-1"/>
    </source>
</evidence>
<dbReference type="RefSeq" id="WP_012872540.1">
    <property type="nucleotide sequence ID" value="NC_013523.1"/>
</dbReference>
<dbReference type="PIRSF" id="PIRSF015582">
    <property type="entry name" value="Cit_lyase_B"/>
    <property type="match status" value="1"/>
</dbReference>
<dbReference type="InterPro" id="IPR040442">
    <property type="entry name" value="Pyrv_kinase-like_dom_sf"/>
</dbReference>
<evidence type="ECO:0000313" key="7">
    <source>
        <dbReference type="EMBL" id="ACZ39494.1"/>
    </source>
</evidence>
<accession>D1C5U2</accession>
<evidence type="ECO:0000256" key="3">
    <source>
        <dbReference type="ARBA" id="ARBA00022842"/>
    </source>
</evidence>
<dbReference type="GO" id="GO:0006107">
    <property type="term" value="P:oxaloacetate metabolic process"/>
    <property type="evidence" value="ECO:0007669"/>
    <property type="project" value="TreeGrafter"/>
</dbReference>
<reference evidence="7 8" key="2">
    <citation type="journal article" date="2010" name="Stand. Genomic Sci.">
        <title>Complete genome sequence of Desulfohalobium retbaense type strain (HR(100)).</title>
        <authorList>
            <person name="Spring S."/>
            <person name="Nolan M."/>
            <person name="Lapidus A."/>
            <person name="Glavina Del Rio T."/>
            <person name="Copeland A."/>
            <person name="Tice H."/>
            <person name="Cheng J.F."/>
            <person name="Lucas S."/>
            <person name="Land M."/>
            <person name="Chen F."/>
            <person name="Bruce D."/>
            <person name="Goodwin L."/>
            <person name="Pitluck S."/>
            <person name="Ivanova N."/>
            <person name="Mavromatis K."/>
            <person name="Mikhailova N."/>
            <person name="Pati A."/>
            <person name="Chen A."/>
            <person name="Palaniappan K."/>
            <person name="Hauser L."/>
            <person name="Chang Y.J."/>
            <person name="Jeffries C.D."/>
            <person name="Munk C."/>
            <person name="Kiss H."/>
            <person name="Chain P."/>
            <person name="Han C."/>
            <person name="Brettin T."/>
            <person name="Detter J.C."/>
            <person name="Schuler E."/>
            <person name="Goker M."/>
            <person name="Rohde M."/>
            <person name="Bristow J."/>
            <person name="Eisen J.A."/>
            <person name="Markowitz V."/>
            <person name="Hugenholtz P."/>
            <person name="Kyrpides N.C."/>
            <person name="Klenk H.P."/>
        </authorList>
    </citation>
    <scope>NUCLEOTIDE SEQUENCE [LARGE SCALE GENOMIC DNA]</scope>
    <source>
        <strain evidence="8">ATCC 49802 / DSM 20745 / S 6022</strain>
    </source>
</reference>
<dbReference type="InParanoid" id="D1C5U2"/>
<evidence type="ECO:0000256" key="2">
    <source>
        <dbReference type="ARBA" id="ARBA00022723"/>
    </source>
</evidence>
<keyword evidence="3 5" id="KW-0460">Magnesium</keyword>
<keyword evidence="7" id="KW-0456">Lyase</keyword>
<dbReference type="Gene3D" id="3.20.20.60">
    <property type="entry name" value="Phosphoenolpyruvate-binding domains"/>
    <property type="match status" value="1"/>
</dbReference>
<proteinExistence type="predicted"/>
<keyword evidence="2 5" id="KW-0479">Metal-binding</keyword>
<dbReference type="EC" id="4.1.3.34" evidence="7"/>
<dbReference type="GO" id="GO:0000287">
    <property type="term" value="F:magnesium ion binding"/>
    <property type="evidence" value="ECO:0007669"/>
    <property type="project" value="TreeGrafter"/>
</dbReference>
<dbReference type="GO" id="GO:0008816">
    <property type="term" value="F:citryl-CoA lyase activity"/>
    <property type="evidence" value="ECO:0007669"/>
    <property type="project" value="UniProtKB-EC"/>
</dbReference>
<feature type="binding site" evidence="5">
    <location>
        <position position="131"/>
    </location>
    <ligand>
        <name>Mg(2+)</name>
        <dbReference type="ChEBI" id="CHEBI:18420"/>
    </ligand>
</feature>
<dbReference type="STRING" id="479434.Sthe_2064"/>
<dbReference type="SUPFAM" id="SSF51621">
    <property type="entry name" value="Phosphoenolpyruvate/pyruvate domain"/>
    <property type="match status" value="1"/>
</dbReference>
<dbReference type="EMBL" id="CP001823">
    <property type="protein sequence ID" value="ACZ39494.1"/>
    <property type="molecule type" value="Genomic_DNA"/>
</dbReference>
<feature type="domain" description="HpcH/HpaI aldolase/citrate lyase" evidence="6">
    <location>
        <begin position="5"/>
        <end position="237"/>
    </location>
</feature>